<keyword evidence="3" id="KW-1185">Reference proteome</keyword>
<proteinExistence type="predicted"/>
<evidence type="ECO:0000313" key="3">
    <source>
        <dbReference type="Proteomes" id="UP000623129"/>
    </source>
</evidence>
<accession>A0A833QSP2</accession>
<evidence type="ECO:0000256" key="1">
    <source>
        <dbReference type="SAM" id="MobiDB-lite"/>
    </source>
</evidence>
<evidence type="ECO:0000313" key="2">
    <source>
        <dbReference type="EMBL" id="KAF3328569.1"/>
    </source>
</evidence>
<name>A0A833QSP2_9POAL</name>
<dbReference type="AlphaFoldDB" id="A0A833QSP2"/>
<reference evidence="2" key="1">
    <citation type="submission" date="2020-01" db="EMBL/GenBank/DDBJ databases">
        <title>Genome sequence of Kobresia littledalei, the first chromosome-level genome in the family Cyperaceae.</title>
        <authorList>
            <person name="Qu G."/>
        </authorList>
    </citation>
    <scope>NUCLEOTIDE SEQUENCE</scope>
    <source>
        <strain evidence="2">C.B.Clarke</strain>
        <tissue evidence="2">Leaf</tissue>
    </source>
</reference>
<sequence>MQGIEEKCHKLAQFSQKACKIATKLDEDLTDRLSLMDLNFSFDGLGKLYNDLGRACETSKLAKISSKCVDLAKKFAEDVSTDWLGMDIGPIDEESVGSTCENIEPQIKLNENEEGLDDSAISAVSNYNSESTNANNASDQESEIKTPLDNSVIGLEAALQDKATDDMLCSQVSEDVIHGDLDALSEVSKSNDDSPSVVSNDKTDEITAQNVGLFTIPDIFAHWPSDKLDDFTDEAFASFLSEIEHWNLDALPEVRKSHDGNSSVVPCDKKDEIRPEAFESLSLSKEINDCLEVMEEALLHDRTSNMSSSKVDDVPIKAHVDPNALAEVSKSHDVTSSVGPGDKTDETTAEADNLVNFSKPLEFGGFEDVDLKDDWEDDVDYDLDLVSYYESIKKSSKKKMAAKFISRWRSLKSCPGEVAHKSDANSADSDWEIL</sequence>
<gene>
    <name evidence="2" type="ORF">FCM35_KLT05647</name>
</gene>
<organism evidence="2 3">
    <name type="scientific">Carex littledalei</name>
    <dbReference type="NCBI Taxonomy" id="544730"/>
    <lineage>
        <taxon>Eukaryota</taxon>
        <taxon>Viridiplantae</taxon>
        <taxon>Streptophyta</taxon>
        <taxon>Embryophyta</taxon>
        <taxon>Tracheophyta</taxon>
        <taxon>Spermatophyta</taxon>
        <taxon>Magnoliopsida</taxon>
        <taxon>Liliopsida</taxon>
        <taxon>Poales</taxon>
        <taxon>Cyperaceae</taxon>
        <taxon>Cyperoideae</taxon>
        <taxon>Cariceae</taxon>
        <taxon>Carex</taxon>
        <taxon>Carex subgen. Euthyceras</taxon>
    </lineage>
</organism>
<comment type="caution">
    <text evidence="2">The sequence shown here is derived from an EMBL/GenBank/DDBJ whole genome shotgun (WGS) entry which is preliminary data.</text>
</comment>
<protein>
    <submittedName>
        <fullName evidence="2">Uncharacterized protein</fullName>
    </submittedName>
</protein>
<dbReference type="EMBL" id="SWLB01000015">
    <property type="protein sequence ID" value="KAF3328569.1"/>
    <property type="molecule type" value="Genomic_DNA"/>
</dbReference>
<dbReference type="Proteomes" id="UP000623129">
    <property type="component" value="Unassembled WGS sequence"/>
</dbReference>
<feature type="region of interest" description="Disordered" evidence="1">
    <location>
        <begin position="329"/>
        <end position="349"/>
    </location>
</feature>